<sequence>MPTNPGYQTIVDEICHFRWSEIDRSELLAVSQACYYFSVQFCETVEIACRLHPFDHLLAELREGRCNSDDLSPYPGVAEPSEKLNHGEFMRRVLALSSLDRETRGRIERLGAAYLAEIRRTGAETRVRSLPSYEDGGLERIFSAVLRARDWDEPSLAAFRHFLVGLVDLDSDPDFGHGALCRHLVPDDRIEPLWRAFRDLLMQAAPGLATHPAAADGVPVTRARALAARAAAGERR</sequence>
<comment type="caution">
    <text evidence="1">The sequence shown here is derived from an EMBL/GenBank/DDBJ whole genome shotgun (WGS) entry which is preliminary data.</text>
</comment>
<protein>
    <submittedName>
        <fullName evidence="1">Uncharacterized protein</fullName>
    </submittedName>
</protein>
<dbReference type="RefSeq" id="WP_104522450.1">
    <property type="nucleotide sequence ID" value="NZ_NHRY01000267.1"/>
</dbReference>
<accession>A0A2S6MWF2</accession>
<dbReference type="OrthoDB" id="7268120at2"/>
<dbReference type="EMBL" id="NHRY01000267">
    <property type="protein sequence ID" value="PPQ26690.1"/>
    <property type="molecule type" value="Genomic_DNA"/>
</dbReference>
<evidence type="ECO:0000313" key="1">
    <source>
        <dbReference type="EMBL" id="PPQ26690.1"/>
    </source>
</evidence>
<reference evidence="1 2" key="1">
    <citation type="journal article" date="2018" name="Arch. Microbiol.">
        <title>New insights into the metabolic potential of the phototrophic purple bacterium Rhodopila globiformis DSM 161(T) from its draft genome sequence and evidence for a vanadium-dependent nitrogenase.</title>
        <authorList>
            <person name="Imhoff J.F."/>
            <person name="Rahn T."/>
            <person name="Kunzel S."/>
            <person name="Neulinger S.C."/>
        </authorList>
    </citation>
    <scope>NUCLEOTIDE SEQUENCE [LARGE SCALE GENOMIC DNA]</scope>
    <source>
        <strain evidence="1 2">DSM 161</strain>
    </source>
</reference>
<evidence type="ECO:0000313" key="2">
    <source>
        <dbReference type="Proteomes" id="UP000239724"/>
    </source>
</evidence>
<proteinExistence type="predicted"/>
<name>A0A2S6MWF2_RHOGL</name>
<keyword evidence="2" id="KW-1185">Reference proteome</keyword>
<dbReference type="Proteomes" id="UP000239724">
    <property type="component" value="Unassembled WGS sequence"/>
</dbReference>
<dbReference type="AlphaFoldDB" id="A0A2S6MWF2"/>
<organism evidence="1 2">
    <name type="scientific">Rhodopila globiformis</name>
    <name type="common">Rhodopseudomonas globiformis</name>
    <dbReference type="NCBI Taxonomy" id="1071"/>
    <lineage>
        <taxon>Bacteria</taxon>
        <taxon>Pseudomonadati</taxon>
        <taxon>Pseudomonadota</taxon>
        <taxon>Alphaproteobacteria</taxon>
        <taxon>Acetobacterales</taxon>
        <taxon>Acetobacteraceae</taxon>
        <taxon>Rhodopila</taxon>
    </lineage>
</organism>
<gene>
    <name evidence="1" type="ORF">CCS01_29450</name>
</gene>